<dbReference type="InterPro" id="IPR001478">
    <property type="entry name" value="PDZ"/>
</dbReference>
<organism evidence="6 7">
    <name type="scientific">Rhodococcus gannanensis</name>
    <dbReference type="NCBI Taxonomy" id="1960308"/>
    <lineage>
        <taxon>Bacteria</taxon>
        <taxon>Bacillati</taxon>
        <taxon>Actinomycetota</taxon>
        <taxon>Actinomycetes</taxon>
        <taxon>Mycobacteriales</taxon>
        <taxon>Nocardiaceae</taxon>
        <taxon>Rhodococcus</taxon>
    </lineage>
</organism>
<keyword evidence="7" id="KW-1185">Reference proteome</keyword>
<dbReference type="SUPFAM" id="SSF50156">
    <property type="entry name" value="PDZ domain-like"/>
    <property type="match status" value="1"/>
</dbReference>
<feature type="compositionally biased region" description="Low complexity" evidence="4">
    <location>
        <begin position="53"/>
        <end position="82"/>
    </location>
</feature>
<feature type="domain" description="PDZ" evidence="5">
    <location>
        <begin position="411"/>
        <end position="499"/>
    </location>
</feature>
<dbReference type="InterPro" id="IPR051201">
    <property type="entry name" value="Chloro_Bact_Ser_Proteases"/>
</dbReference>
<sequence>MTDDANEPDGPNTPSPKSDQPAPNSAPETNAAENGVPQRLAPRPLYRPAVDPGAAAAFGRPAGVADSFAPSRTTTEPTVTVRPPDPSVAEAYGRPEGETETLQRGPDEAGDGGDAGDTPADPWRDPTAAARLGGAAVDTPPPAPLPPAEKLGVRDVLLGDRVAPRALAALAAVALVIGLAGGVVGRMTAENVGALTSQKVELTQSGGGDREAGQVAKVAEAVLPSVVSIQVALGDQAGTGSGVVVDGAGYIVTNNHVISMAATDPANATIRVVFSDGTRAPASIVGRDTKTDLAVLKVDVGNLTVAQLGKSSDVQVGDDVVAVGSPLGLSKTVTSGIVSALHRPVRLGGEGTDTDAVIDAVQTDAAINPGNSGGPLVDAEGRVIGINSAIRSESGGSVGLGFAIGIDDVTRVTQELIRNGVMHHSEIGVNSRSVTNEQTTGAQVANVQSGSPAEQAGIVEGDVIVRVGDRDVTNADELVVAVHGTEAGRPVPVKLIRSGREVEVQVTPVSD</sequence>
<dbReference type="SUPFAM" id="SSF50494">
    <property type="entry name" value="Trypsin-like serine proteases"/>
    <property type="match status" value="1"/>
</dbReference>
<dbReference type="RefSeq" id="WP_378484099.1">
    <property type="nucleotide sequence ID" value="NZ_JBHUFB010000007.1"/>
</dbReference>
<evidence type="ECO:0000256" key="1">
    <source>
        <dbReference type="ARBA" id="ARBA00010541"/>
    </source>
</evidence>
<evidence type="ECO:0000313" key="7">
    <source>
        <dbReference type="Proteomes" id="UP001597286"/>
    </source>
</evidence>
<keyword evidence="3" id="KW-0378">Hydrolase</keyword>
<gene>
    <name evidence="6" type="ORF">ACFSJG_05030</name>
</gene>
<proteinExistence type="inferred from homology"/>
<evidence type="ECO:0000256" key="4">
    <source>
        <dbReference type="SAM" id="MobiDB-lite"/>
    </source>
</evidence>
<dbReference type="Gene3D" id="2.30.42.10">
    <property type="match status" value="1"/>
</dbReference>
<dbReference type="PRINTS" id="PR00834">
    <property type="entry name" value="PROTEASES2C"/>
</dbReference>
<dbReference type="InterPro" id="IPR036034">
    <property type="entry name" value="PDZ_sf"/>
</dbReference>
<dbReference type="SMART" id="SM00228">
    <property type="entry name" value="PDZ"/>
    <property type="match status" value="1"/>
</dbReference>
<feature type="compositionally biased region" description="Polar residues" evidence="4">
    <location>
        <begin position="15"/>
        <end position="32"/>
    </location>
</feature>
<dbReference type="EMBL" id="JBHUFB010000007">
    <property type="protein sequence ID" value="MFD1811568.1"/>
    <property type="molecule type" value="Genomic_DNA"/>
</dbReference>
<keyword evidence="2" id="KW-0645">Protease</keyword>
<reference evidence="7" key="1">
    <citation type="journal article" date="2019" name="Int. J. Syst. Evol. Microbiol.">
        <title>The Global Catalogue of Microorganisms (GCM) 10K type strain sequencing project: providing services to taxonomists for standard genome sequencing and annotation.</title>
        <authorList>
            <consortium name="The Broad Institute Genomics Platform"/>
            <consortium name="The Broad Institute Genome Sequencing Center for Infectious Disease"/>
            <person name="Wu L."/>
            <person name="Ma J."/>
        </authorList>
    </citation>
    <scope>NUCLEOTIDE SEQUENCE [LARGE SCALE GENOMIC DNA]</scope>
    <source>
        <strain evidence="7">DT72</strain>
    </source>
</reference>
<dbReference type="InterPro" id="IPR001940">
    <property type="entry name" value="Peptidase_S1C"/>
</dbReference>
<dbReference type="PROSITE" id="PS50106">
    <property type="entry name" value="PDZ"/>
    <property type="match status" value="1"/>
</dbReference>
<evidence type="ECO:0000313" key="6">
    <source>
        <dbReference type="EMBL" id="MFD1811568.1"/>
    </source>
</evidence>
<evidence type="ECO:0000256" key="2">
    <source>
        <dbReference type="ARBA" id="ARBA00022670"/>
    </source>
</evidence>
<dbReference type="Gene3D" id="2.40.10.10">
    <property type="entry name" value="Trypsin-like serine proteases"/>
    <property type="match status" value="2"/>
</dbReference>
<dbReference type="InterPro" id="IPR009003">
    <property type="entry name" value="Peptidase_S1_PA"/>
</dbReference>
<evidence type="ECO:0000256" key="3">
    <source>
        <dbReference type="ARBA" id="ARBA00022801"/>
    </source>
</evidence>
<protein>
    <submittedName>
        <fullName evidence="6">Trypsin-like peptidase domain-containing protein</fullName>
    </submittedName>
</protein>
<feature type="region of interest" description="Disordered" evidence="4">
    <location>
        <begin position="1"/>
        <end position="127"/>
    </location>
</feature>
<dbReference type="CDD" id="cd06779">
    <property type="entry name" value="cpPDZ_Deg_HtrA-like"/>
    <property type="match status" value="1"/>
</dbReference>
<comment type="similarity">
    <text evidence="1">Belongs to the peptidase S1C family.</text>
</comment>
<comment type="caution">
    <text evidence="6">The sequence shown here is derived from an EMBL/GenBank/DDBJ whole genome shotgun (WGS) entry which is preliminary data.</text>
</comment>
<dbReference type="InterPro" id="IPR043504">
    <property type="entry name" value="Peptidase_S1_PA_chymotrypsin"/>
</dbReference>
<name>A0ABW4NZE2_9NOCA</name>
<dbReference type="Pfam" id="PF13365">
    <property type="entry name" value="Trypsin_2"/>
    <property type="match status" value="1"/>
</dbReference>
<dbReference type="Pfam" id="PF13180">
    <property type="entry name" value="PDZ_2"/>
    <property type="match status" value="1"/>
</dbReference>
<dbReference type="Proteomes" id="UP001597286">
    <property type="component" value="Unassembled WGS sequence"/>
</dbReference>
<accession>A0ABW4NZE2</accession>
<dbReference type="PANTHER" id="PTHR43343">
    <property type="entry name" value="PEPTIDASE S12"/>
    <property type="match status" value="1"/>
</dbReference>
<evidence type="ECO:0000259" key="5">
    <source>
        <dbReference type="PROSITE" id="PS50106"/>
    </source>
</evidence>
<dbReference type="PANTHER" id="PTHR43343:SF3">
    <property type="entry name" value="PROTEASE DO-LIKE 8, CHLOROPLASTIC"/>
    <property type="match status" value="1"/>
</dbReference>